<evidence type="ECO:0000256" key="1">
    <source>
        <dbReference type="SAM" id="MobiDB-lite"/>
    </source>
</evidence>
<accession>A0AAP0E2V0</accession>
<organism evidence="2 3">
    <name type="scientific">Stephania cephalantha</name>
    <dbReference type="NCBI Taxonomy" id="152367"/>
    <lineage>
        <taxon>Eukaryota</taxon>
        <taxon>Viridiplantae</taxon>
        <taxon>Streptophyta</taxon>
        <taxon>Embryophyta</taxon>
        <taxon>Tracheophyta</taxon>
        <taxon>Spermatophyta</taxon>
        <taxon>Magnoliopsida</taxon>
        <taxon>Ranunculales</taxon>
        <taxon>Menispermaceae</taxon>
        <taxon>Menispermoideae</taxon>
        <taxon>Cissampelideae</taxon>
        <taxon>Stephania</taxon>
    </lineage>
</organism>
<feature type="region of interest" description="Disordered" evidence="1">
    <location>
        <begin position="1"/>
        <end position="20"/>
    </location>
</feature>
<protein>
    <submittedName>
        <fullName evidence="2">Uncharacterized protein</fullName>
    </submittedName>
</protein>
<feature type="compositionally biased region" description="Basic and acidic residues" evidence="1">
    <location>
        <begin position="1"/>
        <end position="17"/>
    </location>
</feature>
<dbReference type="AlphaFoldDB" id="A0AAP0E2V0"/>
<evidence type="ECO:0000313" key="3">
    <source>
        <dbReference type="Proteomes" id="UP001419268"/>
    </source>
</evidence>
<gene>
    <name evidence="2" type="ORF">Scep_030444</name>
</gene>
<sequence>MKEALKDSQDSDGKDSRLQTTHLSTMQDILGRALVMPGAMTKVVTQPPGTTLTWSIHASGDLVHVSLRDRDCLVVSGCA</sequence>
<reference evidence="2 3" key="1">
    <citation type="submission" date="2024-01" db="EMBL/GenBank/DDBJ databases">
        <title>Genome assemblies of Stephania.</title>
        <authorList>
            <person name="Yang L."/>
        </authorList>
    </citation>
    <scope>NUCLEOTIDE SEQUENCE [LARGE SCALE GENOMIC DNA]</scope>
    <source>
        <strain evidence="2">JXDWG</strain>
        <tissue evidence="2">Leaf</tissue>
    </source>
</reference>
<evidence type="ECO:0000313" key="2">
    <source>
        <dbReference type="EMBL" id="KAK9083973.1"/>
    </source>
</evidence>
<name>A0AAP0E2V0_9MAGN</name>
<comment type="caution">
    <text evidence="2">The sequence shown here is derived from an EMBL/GenBank/DDBJ whole genome shotgun (WGS) entry which is preliminary data.</text>
</comment>
<dbReference type="EMBL" id="JBBNAG010000013">
    <property type="protein sequence ID" value="KAK9083973.1"/>
    <property type="molecule type" value="Genomic_DNA"/>
</dbReference>
<dbReference type="Proteomes" id="UP001419268">
    <property type="component" value="Unassembled WGS sequence"/>
</dbReference>
<proteinExistence type="predicted"/>
<keyword evidence="3" id="KW-1185">Reference proteome</keyword>